<evidence type="ECO:0008006" key="3">
    <source>
        <dbReference type="Google" id="ProtNLM"/>
    </source>
</evidence>
<dbReference type="EMBL" id="BAABEY010000001">
    <property type="protein sequence ID" value="GAA4431183.1"/>
    <property type="molecule type" value="Genomic_DNA"/>
</dbReference>
<dbReference type="Proteomes" id="UP001501508">
    <property type="component" value="Unassembled WGS sequence"/>
</dbReference>
<dbReference type="RefSeq" id="WP_345026069.1">
    <property type="nucleotide sequence ID" value="NZ_BAABEY010000001.1"/>
</dbReference>
<sequence>MIQFKSAVLLATVMFASSCNPSGNRRQQETPEQFPRELVSFKAYEKNPVFTGTGENTWDSKIRERGFVMKEGDKWYLWYNGYSKTSGDEIKYLGLATSDNGLDWQRFSEKPIYDSLWVEDMYVWKDGGTYYMAAEGKDDVAHLLVSEDRVNWKSRGALDVRMKNGDPLSEGPFGTPTLWKENGTWYLFYERNDGGIWLATSPDMQKWVNVQDEPVIAMGPEAYDQFAVAMNQVIKYKGLYYGYYHASAYKDWREWTMNIAVSTDLVHWKKYDKNPIMGNNLSSGMVVDTDAGFRFYTMHPEVNVFLPLPEDKK</sequence>
<dbReference type="Gene3D" id="2.115.10.20">
    <property type="entry name" value="Glycosyl hydrolase domain, family 43"/>
    <property type="match status" value="2"/>
</dbReference>
<dbReference type="PANTHER" id="PTHR35279:SF1">
    <property type="entry name" value="ARABINANASE_LEVANSUCRASE_INVERTASE"/>
    <property type="match status" value="1"/>
</dbReference>
<dbReference type="PANTHER" id="PTHR35279">
    <property type="match status" value="1"/>
</dbReference>
<keyword evidence="2" id="KW-1185">Reference proteome</keyword>
<reference evidence="2" key="1">
    <citation type="journal article" date="2019" name="Int. J. Syst. Evol. Microbiol.">
        <title>The Global Catalogue of Microorganisms (GCM) 10K type strain sequencing project: providing services to taxonomists for standard genome sequencing and annotation.</title>
        <authorList>
            <consortium name="The Broad Institute Genomics Platform"/>
            <consortium name="The Broad Institute Genome Sequencing Center for Infectious Disease"/>
            <person name="Wu L."/>
            <person name="Ma J."/>
        </authorList>
    </citation>
    <scope>NUCLEOTIDE SEQUENCE [LARGE SCALE GENOMIC DNA]</scope>
    <source>
        <strain evidence="2">JCM 31920</strain>
    </source>
</reference>
<name>A0ABP8LLR3_9BACT</name>
<dbReference type="PROSITE" id="PS51257">
    <property type="entry name" value="PROKAR_LIPOPROTEIN"/>
    <property type="match status" value="1"/>
</dbReference>
<evidence type="ECO:0000313" key="2">
    <source>
        <dbReference type="Proteomes" id="UP001501508"/>
    </source>
</evidence>
<proteinExistence type="predicted"/>
<protein>
    <recommendedName>
        <fullName evidence="3">Glycosylase</fullName>
    </recommendedName>
</protein>
<gene>
    <name evidence="1" type="ORF">GCM10023091_01460</name>
</gene>
<accession>A0ABP8LLR3</accession>
<comment type="caution">
    <text evidence="1">The sequence shown here is derived from an EMBL/GenBank/DDBJ whole genome shotgun (WGS) entry which is preliminary data.</text>
</comment>
<evidence type="ECO:0000313" key="1">
    <source>
        <dbReference type="EMBL" id="GAA4431183.1"/>
    </source>
</evidence>
<organism evidence="1 2">
    <name type="scientific">Ravibacter arvi</name>
    <dbReference type="NCBI Taxonomy" id="2051041"/>
    <lineage>
        <taxon>Bacteria</taxon>
        <taxon>Pseudomonadati</taxon>
        <taxon>Bacteroidota</taxon>
        <taxon>Cytophagia</taxon>
        <taxon>Cytophagales</taxon>
        <taxon>Spirosomataceae</taxon>
        <taxon>Ravibacter</taxon>
    </lineage>
</organism>
<dbReference type="SUPFAM" id="SSF75005">
    <property type="entry name" value="Arabinanase/levansucrase/invertase"/>
    <property type="match status" value="2"/>
</dbReference>
<dbReference type="InterPro" id="IPR023296">
    <property type="entry name" value="Glyco_hydro_beta-prop_sf"/>
</dbReference>